<reference evidence="7" key="1">
    <citation type="submission" date="2019-03" db="EMBL/GenBank/DDBJ databases">
        <title>Improved annotation for the trematode Fasciola hepatica.</title>
        <authorList>
            <person name="Choi Y.-J."/>
            <person name="Martin J."/>
            <person name="Mitreva M."/>
        </authorList>
    </citation>
    <scope>NUCLEOTIDE SEQUENCE [LARGE SCALE GENOMIC DNA]</scope>
</reference>
<feature type="transmembrane region" description="Helical" evidence="6">
    <location>
        <begin position="12"/>
        <end position="33"/>
    </location>
</feature>
<evidence type="ECO:0000256" key="2">
    <source>
        <dbReference type="ARBA" id="ARBA00022692"/>
    </source>
</evidence>
<feature type="transmembrane region" description="Helical" evidence="6">
    <location>
        <begin position="87"/>
        <end position="107"/>
    </location>
</feature>
<feature type="transmembrane region" description="Helical" evidence="6">
    <location>
        <begin position="177"/>
        <end position="194"/>
    </location>
</feature>
<dbReference type="GO" id="GO:0016020">
    <property type="term" value="C:membrane"/>
    <property type="evidence" value="ECO:0007669"/>
    <property type="project" value="UniProtKB-SubCell"/>
</dbReference>
<evidence type="ECO:0000313" key="7">
    <source>
        <dbReference type="EMBL" id="THD28506.1"/>
    </source>
</evidence>
<dbReference type="PANTHER" id="PTHR13377:SF3">
    <property type="entry name" value="TRANSMEMBRANE PROTEIN 115"/>
    <property type="match status" value="1"/>
</dbReference>
<keyword evidence="3 6" id="KW-1133">Transmembrane helix</keyword>
<dbReference type="Proteomes" id="UP000230066">
    <property type="component" value="Unassembled WGS sequence"/>
</dbReference>
<organism evidence="7 8">
    <name type="scientific">Fasciola hepatica</name>
    <name type="common">Liver fluke</name>
    <dbReference type="NCBI Taxonomy" id="6192"/>
    <lineage>
        <taxon>Eukaryota</taxon>
        <taxon>Metazoa</taxon>
        <taxon>Spiralia</taxon>
        <taxon>Lophotrochozoa</taxon>
        <taxon>Platyhelminthes</taxon>
        <taxon>Trematoda</taxon>
        <taxon>Digenea</taxon>
        <taxon>Plagiorchiida</taxon>
        <taxon>Echinostomata</taxon>
        <taxon>Echinostomatoidea</taxon>
        <taxon>Fasciolidae</taxon>
        <taxon>Fasciola</taxon>
    </lineage>
</organism>
<sequence length="363" mass="41056">MKLNWSFRLSRWAIASIFLLTFSYLASFIHPQWIPVFAYRPLDFINSFKRLTPITFCIVTDEHVTHWLTVLAILIMDRLTSDCWSKLETLVFLLVVNLGSLILSTLNLRLSFFQSESEIVGNAALIAAVTVISTQFDADRYLLGYGKVGLKSRHGFCYGCVLFFFCSLIRLTRWTSFLMFMNGFFVSWFYLRFLQHHPQRKFGDHRASFALAKFFPGPLEPWVALPSNLIYTLVLRSRLCPGVERQSEIVSTASFAVNIPGLTSDTDRHRRIALRILNERLLNASSKPMNQDGTADWPDLNEADAPSLLHDPSQTSPNEPPVLVNLPKMNQDLTNTESAGPGSPTDAVVVALPTRSETPLHVI</sequence>
<dbReference type="GO" id="GO:0005794">
    <property type="term" value="C:Golgi apparatus"/>
    <property type="evidence" value="ECO:0007669"/>
    <property type="project" value="TreeGrafter"/>
</dbReference>
<dbReference type="PANTHER" id="PTHR13377">
    <property type="entry name" value="PLACENTAL PROTEIN 6"/>
    <property type="match status" value="1"/>
</dbReference>
<proteinExistence type="predicted"/>
<keyword evidence="8" id="KW-1185">Reference proteome</keyword>
<feature type="region of interest" description="Disordered" evidence="5">
    <location>
        <begin position="285"/>
        <end position="326"/>
    </location>
</feature>
<name>A0A4E0RJT6_FASHE</name>
<evidence type="ECO:0000256" key="4">
    <source>
        <dbReference type="ARBA" id="ARBA00023136"/>
    </source>
</evidence>
<comment type="caution">
    <text evidence="7">The sequence shown here is derived from an EMBL/GenBank/DDBJ whole genome shotgun (WGS) entry which is preliminary data.</text>
</comment>
<dbReference type="InterPro" id="IPR013861">
    <property type="entry name" value="TMEM115/Pdh1/Rbl19"/>
</dbReference>
<dbReference type="EMBL" id="JXXN02000133">
    <property type="protein sequence ID" value="THD28506.1"/>
    <property type="molecule type" value="Genomic_DNA"/>
</dbReference>
<gene>
    <name evidence="7" type="ORF">D915_000658</name>
</gene>
<dbReference type="AlphaFoldDB" id="A0A4E0RJT6"/>
<evidence type="ECO:0000256" key="5">
    <source>
        <dbReference type="SAM" id="MobiDB-lite"/>
    </source>
</evidence>
<feature type="transmembrane region" description="Helical" evidence="6">
    <location>
        <begin position="119"/>
        <end position="143"/>
    </location>
</feature>
<evidence type="ECO:0000313" key="8">
    <source>
        <dbReference type="Proteomes" id="UP000230066"/>
    </source>
</evidence>
<dbReference type="GO" id="GO:0006890">
    <property type="term" value="P:retrograde vesicle-mediated transport, Golgi to endoplasmic reticulum"/>
    <property type="evidence" value="ECO:0007669"/>
    <property type="project" value="InterPro"/>
</dbReference>
<evidence type="ECO:0000256" key="6">
    <source>
        <dbReference type="SAM" id="Phobius"/>
    </source>
</evidence>
<evidence type="ECO:0000256" key="3">
    <source>
        <dbReference type="ARBA" id="ARBA00022989"/>
    </source>
</evidence>
<evidence type="ECO:0000256" key="1">
    <source>
        <dbReference type="ARBA" id="ARBA00004141"/>
    </source>
</evidence>
<keyword evidence="2 6" id="KW-0812">Transmembrane</keyword>
<protein>
    <submittedName>
        <fullName evidence="7">Transmembrane protein</fullName>
    </submittedName>
</protein>
<keyword evidence="4 6" id="KW-0472">Membrane</keyword>
<comment type="subcellular location">
    <subcellularLocation>
        <location evidence="1">Membrane</location>
        <topology evidence="1">Multi-pass membrane protein</topology>
    </subcellularLocation>
</comment>
<accession>A0A4E0RJT6</accession>